<dbReference type="EMBL" id="UETB01000015">
    <property type="protein sequence ID" value="SSA46152.1"/>
    <property type="molecule type" value="Genomic_DNA"/>
</dbReference>
<evidence type="ECO:0000256" key="8">
    <source>
        <dbReference type="ARBA" id="ARBA00047746"/>
    </source>
</evidence>
<accession>A0A2Y9C0G8</accession>
<evidence type="ECO:0000256" key="3">
    <source>
        <dbReference type="ARBA" id="ARBA00022723"/>
    </source>
</evidence>
<evidence type="ECO:0000256" key="4">
    <source>
        <dbReference type="ARBA" id="ARBA00022741"/>
    </source>
</evidence>
<keyword evidence="6 10" id="KW-0342">GTP-binding</keyword>
<feature type="binding site" evidence="11">
    <location>
        <position position="172"/>
    </location>
    <ligand>
        <name>Mn(2+)</name>
        <dbReference type="ChEBI" id="CHEBI:29035"/>
        <label>2</label>
    </ligand>
</feature>
<dbReference type="GO" id="GO:0006281">
    <property type="term" value="P:DNA repair"/>
    <property type="evidence" value="ECO:0007669"/>
    <property type="project" value="TreeGrafter"/>
</dbReference>
<feature type="binding site" evidence="10">
    <location>
        <begin position="295"/>
        <end position="298"/>
    </location>
    <ligand>
        <name>GMP</name>
        <dbReference type="ChEBI" id="CHEBI:58115"/>
    </ligand>
</feature>
<feature type="binding site" evidence="10">
    <location>
        <begin position="154"/>
        <end position="158"/>
    </location>
    <ligand>
        <name>GMP</name>
        <dbReference type="ChEBI" id="CHEBI:58115"/>
    </ligand>
</feature>
<gene>
    <name evidence="12" type="ORF">SAMN05216184_11580</name>
</gene>
<evidence type="ECO:0000256" key="1">
    <source>
        <dbReference type="ARBA" id="ARBA00012726"/>
    </source>
</evidence>
<evidence type="ECO:0000256" key="7">
    <source>
        <dbReference type="ARBA" id="ARBA00023211"/>
    </source>
</evidence>
<keyword evidence="5" id="KW-0692">RNA repair</keyword>
<keyword evidence="2 12" id="KW-0436">Ligase</keyword>
<feature type="binding site" evidence="10">
    <location>
        <position position="389"/>
    </location>
    <ligand>
        <name>GMP</name>
        <dbReference type="ChEBI" id="CHEBI:58115"/>
    </ligand>
</feature>
<sequence>MERVTDKLYSWASIIDPQALAQARLTAELPIVDPHVALMPDAHVGMGATVGSVIPTVGAVIPAAVGVDIGCGMVAVRTQFTVARLRGAGRPLAVLREAIERAVPLSPGNYNRKVWGRAPQAVTELERLAREESVSPETYAKNWRLQLGSLGGGNHFIEVTADEEGRVWTFLHSGSRGVGNQIARRFITAAQRVADRRGDHLADRNLAHLTEDDAEFHTYLAHLHWAQEFARLNREVMMDRVVDELGRFLAEDVQRLEEVNCHHNYTAVEQHAGGRRLVSRKGAIAAHEGVRGLIPGSMGTASYVVTGKGEEMSLCSAPHGAGRAYSRTQARRTFTQTDLRRRMAGIEYRDLPAFVDEIPDAYKDVDVVMADAADLVSVDHVLRQLVNVKGQ</sequence>
<evidence type="ECO:0000256" key="2">
    <source>
        <dbReference type="ARBA" id="ARBA00022598"/>
    </source>
</evidence>
<keyword evidence="4 10" id="KW-0547">Nucleotide-binding</keyword>
<evidence type="ECO:0000313" key="12">
    <source>
        <dbReference type="EMBL" id="SSA46152.1"/>
    </source>
</evidence>
<evidence type="ECO:0000256" key="6">
    <source>
        <dbReference type="ARBA" id="ARBA00023134"/>
    </source>
</evidence>
<dbReference type="InterPro" id="IPR001233">
    <property type="entry name" value="RtcB"/>
</dbReference>
<organism evidence="12 13">
    <name type="scientific">Georgenia satyanarayanai</name>
    <dbReference type="NCBI Taxonomy" id="860221"/>
    <lineage>
        <taxon>Bacteria</taxon>
        <taxon>Bacillati</taxon>
        <taxon>Actinomycetota</taxon>
        <taxon>Actinomycetes</taxon>
        <taxon>Micrococcales</taxon>
        <taxon>Bogoriellaceae</taxon>
        <taxon>Georgenia</taxon>
    </lineage>
</organism>
<keyword evidence="3 11" id="KW-0479">Metal-binding</keyword>
<dbReference type="Proteomes" id="UP000250222">
    <property type="component" value="Unassembled WGS sequence"/>
</dbReference>
<evidence type="ECO:0000256" key="10">
    <source>
        <dbReference type="PIRSR" id="PIRSR601233-2"/>
    </source>
</evidence>
<dbReference type="OrthoDB" id="9802323at2"/>
<keyword evidence="7 11" id="KW-0464">Manganese</keyword>
<dbReference type="GO" id="GO:0005525">
    <property type="term" value="F:GTP binding"/>
    <property type="evidence" value="ECO:0007669"/>
    <property type="project" value="UniProtKB-KW"/>
</dbReference>
<feature type="binding site" evidence="10">
    <location>
        <begin position="319"/>
        <end position="322"/>
    </location>
    <ligand>
        <name>GMP</name>
        <dbReference type="ChEBI" id="CHEBI:58115"/>
    </ligand>
</feature>
<feature type="binding site" evidence="11">
    <location>
        <position position="68"/>
    </location>
    <ligand>
        <name>Mn(2+)</name>
        <dbReference type="ChEBI" id="CHEBI:29035"/>
        <label>1</label>
    </ligand>
</feature>
<dbReference type="AlphaFoldDB" id="A0A2Y9C0G8"/>
<dbReference type="GO" id="GO:0006396">
    <property type="term" value="P:RNA processing"/>
    <property type="evidence" value="ECO:0007669"/>
    <property type="project" value="InterPro"/>
</dbReference>
<reference evidence="12 13" key="1">
    <citation type="submission" date="2016-10" db="EMBL/GenBank/DDBJ databases">
        <authorList>
            <person name="Cai Z."/>
        </authorList>
    </citation>
    <scope>NUCLEOTIDE SEQUENCE [LARGE SCALE GENOMIC DNA]</scope>
    <source>
        <strain evidence="12 13">CGMCC 1.10826</strain>
    </source>
</reference>
<dbReference type="PANTHER" id="PTHR43749:SF2">
    <property type="entry name" value="RNA-SPLICING LIGASE RTCB"/>
    <property type="match status" value="1"/>
</dbReference>
<dbReference type="PANTHER" id="PTHR43749">
    <property type="entry name" value="RNA-SPLICING LIGASE RTCB"/>
    <property type="match status" value="1"/>
</dbReference>
<evidence type="ECO:0000256" key="9">
    <source>
        <dbReference type="PIRSR" id="PIRSR601233-1"/>
    </source>
</evidence>
<evidence type="ECO:0000256" key="5">
    <source>
        <dbReference type="ARBA" id="ARBA00022800"/>
    </source>
</evidence>
<feature type="binding site" evidence="10">
    <location>
        <begin position="263"/>
        <end position="264"/>
    </location>
    <ligand>
        <name>GMP</name>
        <dbReference type="ChEBI" id="CHEBI:58115"/>
    </ligand>
</feature>
<keyword evidence="13" id="KW-1185">Reference proteome</keyword>
<dbReference type="Pfam" id="PF01139">
    <property type="entry name" value="RtcB"/>
    <property type="match status" value="1"/>
</dbReference>
<comment type="catalytic activity">
    <reaction evidence="8">
        <text>a 3'-end 3'-phospho-ribonucleotide-RNA + a 5'-end dephospho-ribonucleoside-RNA + GTP = a ribonucleotidyl-ribonucleotide-RNA + GMP + diphosphate</text>
        <dbReference type="Rhea" id="RHEA:68076"/>
        <dbReference type="Rhea" id="RHEA-COMP:10463"/>
        <dbReference type="Rhea" id="RHEA-COMP:13936"/>
        <dbReference type="Rhea" id="RHEA-COMP:17355"/>
        <dbReference type="ChEBI" id="CHEBI:33019"/>
        <dbReference type="ChEBI" id="CHEBI:37565"/>
        <dbReference type="ChEBI" id="CHEBI:58115"/>
        <dbReference type="ChEBI" id="CHEBI:83062"/>
        <dbReference type="ChEBI" id="CHEBI:138284"/>
        <dbReference type="ChEBI" id="CHEBI:173118"/>
        <dbReference type="EC" id="6.5.1.8"/>
    </reaction>
</comment>
<dbReference type="GO" id="GO:0003909">
    <property type="term" value="F:DNA ligase activity"/>
    <property type="evidence" value="ECO:0007669"/>
    <property type="project" value="TreeGrafter"/>
</dbReference>
<feature type="binding site" evidence="11">
    <location>
        <position position="155"/>
    </location>
    <ligand>
        <name>Mn(2+)</name>
        <dbReference type="ChEBI" id="CHEBI:29035"/>
        <label>1</label>
    </ligand>
</feature>
<feature type="binding site" evidence="11">
    <location>
        <position position="263"/>
    </location>
    <ligand>
        <name>Mn(2+)</name>
        <dbReference type="ChEBI" id="CHEBI:29035"/>
        <label>2</label>
    </ligand>
</feature>
<dbReference type="GO" id="GO:0170057">
    <property type="term" value="F:RNA ligase (GTP) activity"/>
    <property type="evidence" value="ECO:0007669"/>
    <property type="project" value="UniProtKB-EC"/>
</dbReference>
<name>A0A2Y9C0G8_9MICO</name>
<dbReference type="SUPFAM" id="SSF103365">
    <property type="entry name" value="Hypothetical protein PH1602"/>
    <property type="match status" value="1"/>
</dbReference>
<dbReference type="RefSeq" id="WP_110853517.1">
    <property type="nucleotide sequence ID" value="NZ_QKLZ01000015.1"/>
</dbReference>
<dbReference type="GO" id="GO:0030145">
    <property type="term" value="F:manganese ion binding"/>
    <property type="evidence" value="ECO:0007669"/>
    <property type="project" value="TreeGrafter"/>
</dbReference>
<comment type="cofactor">
    <cofactor evidence="11">
        <name>Mn(2+)</name>
        <dbReference type="ChEBI" id="CHEBI:29035"/>
    </cofactor>
    <text evidence="11">Binds 2 manganese ions per subunit.</text>
</comment>
<evidence type="ECO:0000313" key="13">
    <source>
        <dbReference type="Proteomes" id="UP000250222"/>
    </source>
</evidence>
<feature type="active site" description="GMP-histidine intermediate" evidence="9">
    <location>
        <position position="319"/>
    </location>
</feature>
<dbReference type="InterPro" id="IPR036025">
    <property type="entry name" value="RtcB-like_sf"/>
</dbReference>
<evidence type="ECO:0000256" key="11">
    <source>
        <dbReference type="PIRSR" id="PIRSR601233-3"/>
    </source>
</evidence>
<dbReference type="InterPro" id="IPR052915">
    <property type="entry name" value="RtcB-like"/>
</dbReference>
<dbReference type="EC" id="6.5.1.8" evidence="1"/>
<dbReference type="Gene3D" id="3.90.1860.10">
    <property type="entry name" value="tRNA-splicing ligase RtcB"/>
    <property type="match status" value="1"/>
</dbReference>
<feature type="binding site" evidence="10">
    <location>
        <position position="302"/>
    </location>
    <ligand>
        <name>GMP</name>
        <dbReference type="ChEBI" id="CHEBI:58115"/>
    </ligand>
</feature>
<proteinExistence type="predicted"/>
<protein>
    <recommendedName>
        <fullName evidence="1">3'-phosphate/5'-hydroxy nucleic acid ligase</fullName>
        <ecNumber evidence="1">6.5.1.8</ecNumber>
    </recommendedName>
</protein>
<dbReference type="GO" id="GO:0042245">
    <property type="term" value="P:RNA repair"/>
    <property type="evidence" value="ECO:0007669"/>
    <property type="project" value="UniProtKB-KW"/>
</dbReference>